<organism evidence="1 2">
    <name type="scientific">Batillaria attramentaria</name>
    <dbReference type="NCBI Taxonomy" id="370345"/>
    <lineage>
        <taxon>Eukaryota</taxon>
        <taxon>Metazoa</taxon>
        <taxon>Spiralia</taxon>
        <taxon>Lophotrochozoa</taxon>
        <taxon>Mollusca</taxon>
        <taxon>Gastropoda</taxon>
        <taxon>Caenogastropoda</taxon>
        <taxon>Sorbeoconcha</taxon>
        <taxon>Cerithioidea</taxon>
        <taxon>Batillariidae</taxon>
        <taxon>Batillaria</taxon>
    </lineage>
</organism>
<protein>
    <submittedName>
        <fullName evidence="1">Uncharacterized protein</fullName>
    </submittedName>
</protein>
<accession>A0ABD0LX41</accession>
<gene>
    <name evidence="1" type="ORF">BaRGS_00004874</name>
</gene>
<sequence length="73" mass="8311">MANIVLYNLHIPTWKRIAGVGARADGRPVSRARGLAMRHCAKTEWSRYKPQSGRHCRIQCWDQDESSEANFVG</sequence>
<name>A0ABD0LX41_9CAEN</name>
<comment type="caution">
    <text evidence="1">The sequence shown here is derived from an EMBL/GenBank/DDBJ whole genome shotgun (WGS) entry which is preliminary data.</text>
</comment>
<dbReference type="EMBL" id="JACVVK020000018">
    <property type="protein sequence ID" value="KAK7503751.1"/>
    <property type="molecule type" value="Genomic_DNA"/>
</dbReference>
<proteinExistence type="predicted"/>
<reference evidence="1 2" key="1">
    <citation type="journal article" date="2023" name="Sci. Data">
        <title>Genome assembly of the Korean intertidal mud-creeper Batillaria attramentaria.</title>
        <authorList>
            <person name="Patra A.K."/>
            <person name="Ho P.T."/>
            <person name="Jun S."/>
            <person name="Lee S.J."/>
            <person name="Kim Y."/>
            <person name="Won Y.J."/>
        </authorList>
    </citation>
    <scope>NUCLEOTIDE SEQUENCE [LARGE SCALE GENOMIC DNA]</scope>
    <source>
        <strain evidence="1">Wonlab-2016</strain>
    </source>
</reference>
<evidence type="ECO:0000313" key="1">
    <source>
        <dbReference type="EMBL" id="KAK7503751.1"/>
    </source>
</evidence>
<dbReference type="AlphaFoldDB" id="A0ABD0LX41"/>
<dbReference type="Proteomes" id="UP001519460">
    <property type="component" value="Unassembled WGS sequence"/>
</dbReference>
<keyword evidence="2" id="KW-1185">Reference proteome</keyword>
<evidence type="ECO:0000313" key="2">
    <source>
        <dbReference type="Proteomes" id="UP001519460"/>
    </source>
</evidence>